<protein>
    <submittedName>
        <fullName evidence="1">Uncharacterized protein</fullName>
    </submittedName>
</protein>
<name>A0AAV7RXJ3_PLEWA</name>
<organism evidence="1 2">
    <name type="scientific">Pleurodeles waltl</name>
    <name type="common">Iberian ribbed newt</name>
    <dbReference type="NCBI Taxonomy" id="8319"/>
    <lineage>
        <taxon>Eukaryota</taxon>
        <taxon>Metazoa</taxon>
        <taxon>Chordata</taxon>
        <taxon>Craniata</taxon>
        <taxon>Vertebrata</taxon>
        <taxon>Euteleostomi</taxon>
        <taxon>Amphibia</taxon>
        <taxon>Batrachia</taxon>
        <taxon>Caudata</taxon>
        <taxon>Salamandroidea</taxon>
        <taxon>Salamandridae</taxon>
        <taxon>Pleurodelinae</taxon>
        <taxon>Pleurodeles</taxon>
    </lineage>
</organism>
<evidence type="ECO:0000313" key="2">
    <source>
        <dbReference type="Proteomes" id="UP001066276"/>
    </source>
</evidence>
<proteinExistence type="predicted"/>
<gene>
    <name evidence="1" type="ORF">NDU88_009084</name>
</gene>
<sequence>MGGRGLSVAYCPLPSSYARGWRESQPRLWSDSMQFPYWDRIRKHLLSVTMVERTVHQLRHEWAEEVAREADLLDLWGWS</sequence>
<comment type="caution">
    <text evidence="1">The sequence shown here is derived from an EMBL/GenBank/DDBJ whole genome shotgun (WGS) entry which is preliminary data.</text>
</comment>
<dbReference type="AlphaFoldDB" id="A0AAV7RXJ3"/>
<dbReference type="Proteomes" id="UP001066276">
    <property type="component" value="Chromosome 5"/>
</dbReference>
<dbReference type="EMBL" id="JANPWB010000009">
    <property type="protein sequence ID" value="KAJ1156362.1"/>
    <property type="molecule type" value="Genomic_DNA"/>
</dbReference>
<reference evidence="1" key="1">
    <citation type="journal article" date="2022" name="bioRxiv">
        <title>Sequencing and chromosome-scale assembly of the giantPleurodeles waltlgenome.</title>
        <authorList>
            <person name="Brown T."/>
            <person name="Elewa A."/>
            <person name="Iarovenko S."/>
            <person name="Subramanian E."/>
            <person name="Araus A.J."/>
            <person name="Petzold A."/>
            <person name="Susuki M."/>
            <person name="Suzuki K.-i.T."/>
            <person name="Hayashi T."/>
            <person name="Toyoda A."/>
            <person name="Oliveira C."/>
            <person name="Osipova E."/>
            <person name="Leigh N.D."/>
            <person name="Simon A."/>
            <person name="Yun M.H."/>
        </authorList>
    </citation>
    <scope>NUCLEOTIDE SEQUENCE</scope>
    <source>
        <strain evidence="1">20211129_DDA</strain>
        <tissue evidence="1">Liver</tissue>
    </source>
</reference>
<accession>A0AAV7RXJ3</accession>
<keyword evidence="2" id="KW-1185">Reference proteome</keyword>
<evidence type="ECO:0000313" key="1">
    <source>
        <dbReference type="EMBL" id="KAJ1156362.1"/>
    </source>
</evidence>